<feature type="transmembrane region" description="Helical" evidence="7">
    <location>
        <begin position="503"/>
        <end position="522"/>
    </location>
</feature>
<feature type="transmembrane region" description="Helical" evidence="7">
    <location>
        <begin position="248"/>
        <end position="267"/>
    </location>
</feature>
<keyword evidence="3 7" id="KW-0812">Transmembrane</keyword>
<dbReference type="InterPro" id="IPR017187">
    <property type="entry name" value="EIN2"/>
</dbReference>
<evidence type="ECO:0008006" key="10">
    <source>
        <dbReference type="Google" id="ProtNLM"/>
    </source>
</evidence>
<dbReference type="InterPro" id="IPR001046">
    <property type="entry name" value="NRAMP_fam"/>
</dbReference>
<feature type="transmembrane region" description="Helical" evidence="7">
    <location>
        <begin position="301"/>
        <end position="320"/>
    </location>
</feature>
<dbReference type="PIRSF" id="PIRSF037378">
    <property type="entry name" value="EIN2"/>
    <property type="match status" value="1"/>
</dbReference>
<dbReference type="EMBL" id="JAVXUP010000224">
    <property type="protein sequence ID" value="KAK3033728.1"/>
    <property type="molecule type" value="Genomic_DNA"/>
</dbReference>
<dbReference type="PRINTS" id="PR00447">
    <property type="entry name" value="NATRESASSCMP"/>
</dbReference>
<evidence type="ECO:0000256" key="6">
    <source>
        <dbReference type="SAM" id="MobiDB-lite"/>
    </source>
</evidence>
<keyword evidence="4 7" id="KW-1133">Transmembrane helix</keyword>
<evidence type="ECO:0000256" key="3">
    <source>
        <dbReference type="ARBA" id="ARBA00022692"/>
    </source>
</evidence>
<dbReference type="NCBIfam" id="NF037982">
    <property type="entry name" value="Nramp_1"/>
    <property type="match status" value="1"/>
</dbReference>
<dbReference type="GO" id="GO:0005384">
    <property type="term" value="F:manganese ion transmembrane transporter activity"/>
    <property type="evidence" value="ECO:0007669"/>
    <property type="project" value="TreeGrafter"/>
</dbReference>
<evidence type="ECO:0000256" key="2">
    <source>
        <dbReference type="ARBA" id="ARBA00009965"/>
    </source>
</evidence>
<feature type="transmembrane region" description="Helical" evidence="7">
    <location>
        <begin position="351"/>
        <end position="371"/>
    </location>
</feature>
<evidence type="ECO:0000313" key="8">
    <source>
        <dbReference type="EMBL" id="KAK3033728.1"/>
    </source>
</evidence>
<proteinExistence type="inferred from homology"/>
<evidence type="ECO:0000256" key="4">
    <source>
        <dbReference type="ARBA" id="ARBA00022989"/>
    </source>
</evidence>
<feature type="compositionally biased region" description="Acidic residues" evidence="6">
    <location>
        <begin position="681"/>
        <end position="691"/>
    </location>
</feature>
<accession>A0AA88WYV2</accession>
<evidence type="ECO:0000313" key="9">
    <source>
        <dbReference type="Proteomes" id="UP001188597"/>
    </source>
</evidence>
<keyword evidence="9" id="KW-1185">Reference proteome</keyword>
<reference evidence="8" key="1">
    <citation type="submission" date="2022-12" db="EMBL/GenBank/DDBJ databases">
        <title>Draft genome assemblies for two species of Escallonia (Escalloniales).</title>
        <authorList>
            <person name="Chanderbali A."/>
            <person name="Dervinis C."/>
            <person name="Anghel I."/>
            <person name="Soltis D."/>
            <person name="Soltis P."/>
            <person name="Zapata F."/>
        </authorList>
    </citation>
    <scope>NUCLEOTIDE SEQUENCE</scope>
    <source>
        <strain evidence="8">UCBG64.0493</strain>
        <tissue evidence="8">Leaf</tissue>
    </source>
</reference>
<protein>
    <recommendedName>
        <fullName evidence="10">Ethylene-insensitive protein 2</fullName>
    </recommendedName>
</protein>
<dbReference type="Pfam" id="PF01566">
    <property type="entry name" value="Nramp"/>
    <property type="match status" value="1"/>
</dbReference>
<feature type="transmembrane region" description="Helical" evidence="7">
    <location>
        <begin position="145"/>
        <end position="167"/>
    </location>
</feature>
<feature type="region of interest" description="Disordered" evidence="6">
    <location>
        <begin position="1353"/>
        <end position="1378"/>
    </location>
</feature>
<name>A0AA88WYV2_9ASTE</name>
<dbReference type="GO" id="GO:0015086">
    <property type="term" value="F:cadmium ion transmembrane transporter activity"/>
    <property type="evidence" value="ECO:0007669"/>
    <property type="project" value="TreeGrafter"/>
</dbReference>
<gene>
    <name evidence="8" type="ORF">RJ639_034503</name>
</gene>
<dbReference type="PANTHER" id="PTHR11706:SF75">
    <property type="entry name" value="ETHYLENE-INSENSITIVE PROTEIN 2"/>
    <property type="match status" value="1"/>
</dbReference>
<feature type="transmembrane region" description="Helical" evidence="7">
    <location>
        <begin position="105"/>
        <end position="124"/>
    </location>
</feature>
<evidence type="ECO:0000256" key="5">
    <source>
        <dbReference type="ARBA" id="ARBA00023136"/>
    </source>
</evidence>
<dbReference type="PANTHER" id="PTHR11706">
    <property type="entry name" value="SOLUTE CARRIER PROTEIN FAMILY 11 MEMBER"/>
    <property type="match status" value="1"/>
</dbReference>
<feature type="region of interest" description="Disordered" evidence="6">
    <location>
        <begin position="670"/>
        <end position="719"/>
    </location>
</feature>
<feature type="transmembrane region" description="Helical" evidence="7">
    <location>
        <begin position="34"/>
        <end position="53"/>
    </location>
</feature>
<feature type="region of interest" description="Disordered" evidence="6">
    <location>
        <begin position="568"/>
        <end position="607"/>
    </location>
</feature>
<dbReference type="GO" id="GO:0034755">
    <property type="term" value="P:iron ion transmembrane transport"/>
    <property type="evidence" value="ECO:0007669"/>
    <property type="project" value="TreeGrafter"/>
</dbReference>
<comment type="similarity">
    <text evidence="2">Belongs to the NRAMP (TC 2.A.55) family.</text>
</comment>
<feature type="transmembrane region" description="Helical" evidence="7">
    <location>
        <begin position="460"/>
        <end position="482"/>
    </location>
</feature>
<comment type="subcellular location">
    <subcellularLocation>
        <location evidence="1">Membrane</location>
        <topology evidence="1">Multi-pass membrane protein</topology>
    </subcellularLocation>
</comment>
<feature type="transmembrane region" description="Helical" evidence="7">
    <location>
        <begin position="417"/>
        <end position="440"/>
    </location>
</feature>
<dbReference type="Proteomes" id="UP001188597">
    <property type="component" value="Unassembled WGS sequence"/>
</dbReference>
<evidence type="ECO:0000256" key="7">
    <source>
        <dbReference type="SAM" id="Phobius"/>
    </source>
</evidence>
<feature type="transmembrane region" description="Helical" evidence="7">
    <location>
        <begin position="209"/>
        <end position="228"/>
    </location>
</feature>
<comment type="caution">
    <text evidence="8">The sequence shown here is derived from an EMBL/GenBank/DDBJ whole genome shotgun (WGS) entry which is preliminary data.</text>
</comment>
<feature type="compositionally biased region" description="Low complexity" evidence="6">
    <location>
        <begin position="698"/>
        <end position="711"/>
    </location>
</feature>
<dbReference type="GO" id="GO:0009873">
    <property type="term" value="P:ethylene-activated signaling pathway"/>
    <property type="evidence" value="ECO:0007669"/>
    <property type="project" value="InterPro"/>
</dbReference>
<keyword evidence="5 7" id="KW-0472">Membrane</keyword>
<organism evidence="8 9">
    <name type="scientific">Escallonia herrerae</name>
    <dbReference type="NCBI Taxonomy" id="1293975"/>
    <lineage>
        <taxon>Eukaryota</taxon>
        <taxon>Viridiplantae</taxon>
        <taxon>Streptophyta</taxon>
        <taxon>Embryophyta</taxon>
        <taxon>Tracheophyta</taxon>
        <taxon>Spermatophyta</taxon>
        <taxon>Magnoliopsida</taxon>
        <taxon>eudicotyledons</taxon>
        <taxon>Gunneridae</taxon>
        <taxon>Pentapetalae</taxon>
        <taxon>asterids</taxon>
        <taxon>campanulids</taxon>
        <taxon>Escalloniales</taxon>
        <taxon>Escalloniaceae</taxon>
        <taxon>Escallonia</taxon>
    </lineage>
</organism>
<sequence length="1378" mass="150802">LPFVEVSVEPNYTLYSVHNHYLDKELDRLSVWKVLQLLGSCLTTVSLTSYLCNMETDNLNDDRQLSIPQRLLSAVVPVLFIAVGYVDPGKWAAAVEGGARFGYDFVILMLVFNCAAILCQYLSARIAVVTGRDLAQICSEEYDKFTCIFLGVQAELSMIALDLSMILGTAHGLNLMLGLDLFTCVSLTAVDAFLFPLFSTFVENKKARFLCICMASFILVSYLFGVLISQPEIPLSTGGMLTKLSGESVFGLMSLLGANIMPHNFYLHSAIVQKVNKLLLRYLQQDQGQTKVSKGALCHDHFFAVLCVFSGIFLANFVLINSAANVFYSTGLVLLTFQDALSLMDQIFRSLMAPFALILVLVLSNHSTALTWKLGGQVVLNNFFRIHVPGWLHHSTIRAIAIIPALYCVWNSGAEGIYQLLIFTQIMVALLLPSSVIPLFRVASSRSVMGVLKISKFVEYLVLITFIGILGLEIIFVIETIFGNSDWATNLRWNMGISMPAPYIVLVITASISLCLMLWLAATPLKSASTRLDPQAWNWDIQSSAPGSSTERDDSEFVEARDHVEEVIQKQEPTSSFEASKGTHSDMSITTPDLNLPETILDSSCKPPLTSREENSFHITYSSPFVCHSEESATTMEMLPGSTVCNQVSDCQSVDVKALMTKPADLVEKTLGVDGGLPTEKDDEGDAWESEDSSKDASLGSPSPMSEGPGSYRNVSGKNDDLGSGAGSLSRLAGLGRAAKRQLAVSLDEFWGQLFDFHGQATQEAKTKKLDALLGIDVKVDQKPAISPLKVENSGQEFGGYFPSVGGRGSDLLINSRLYDSPMQQSLHGRLESSYGVQRESPLLWSSQMQLLDAYVKNSSHNALDLGEKRYTSLRLPPSSAGLDDQPATIHGYQTASNVNRLGRERGSDYFNSQMEPLASKSPSLASSNYKDPYAFALSQKPQNGLSSMKPPGFPSLPVSRISSMHSRPLNDLFPAGPTENVGSAANVKKYHSLPDISGLSLPYRNLLLSDRGAQRDTLPGYRPSVGRTMYEQSLYSSASSKGGAPLTSDEISSSKVCRDAFSLQFNSSSTTGSLWKMQPFEQFGVADKVLSAEGGVGSRSLGTQEISSVDFESKLLQSFRHCIVKLLKLEGSECLFRQNDGADEDLIDRVAARERFLYEAETREMNRAIHVGESPFVSDRKFGSAQKIEDIDYTKLLVTSVPHCGEGCIWRVDLIISFGVWCIHRVLELSLIESRPELWGKYTYVLNRLQGIVDLAFFKLRSPMPPCFCLEIPVAYQQILSPPISNGSLPPPPAKPGRGKLTTGAMLLDIIKDVELAISRRKGRTGTAAGDVAFPKGKENLASVLKRYKRRLSNKTVGNQEGGAGSRKGPTSTPYGS</sequence>
<feature type="transmembrane region" description="Helical" evidence="7">
    <location>
        <begin position="65"/>
        <end position="85"/>
    </location>
</feature>
<feature type="transmembrane region" description="Helical" evidence="7">
    <location>
        <begin position="173"/>
        <end position="197"/>
    </location>
</feature>
<feature type="non-terminal residue" evidence="8">
    <location>
        <position position="1"/>
    </location>
</feature>
<evidence type="ECO:0000256" key="1">
    <source>
        <dbReference type="ARBA" id="ARBA00004141"/>
    </source>
</evidence>
<dbReference type="GO" id="GO:0005886">
    <property type="term" value="C:plasma membrane"/>
    <property type="evidence" value="ECO:0007669"/>
    <property type="project" value="TreeGrafter"/>
</dbReference>